<gene>
    <name evidence="2" type="ORF">FisN_19Lh098</name>
</gene>
<dbReference type="Pfam" id="PF13450">
    <property type="entry name" value="NAD_binding_8"/>
    <property type="match status" value="1"/>
</dbReference>
<dbReference type="Gene3D" id="3.50.50.60">
    <property type="entry name" value="FAD/NAD(P)-binding domain"/>
    <property type="match status" value="1"/>
</dbReference>
<protein>
    <recommendedName>
        <fullName evidence="4">Amine oxidase domain-containing protein</fullName>
    </recommendedName>
</protein>
<dbReference type="InParanoid" id="A0A1Z5J6L7"/>
<feature type="chain" id="PRO_5012712584" description="Amine oxidase domain-containing protein" evidence="1">
    <location>
        <begin position="32"/>
        <end position="457"/>
    </location>
</feature>
<evidence type="ECO:0000313" key="3">
    <source>
        <dbReference type="Proteomes" id="UP000198406"/>
    </source>
</evidence>
<dbReference type="EMBL" id="BDSP01000011">
    <property type="protein sequence ID" value="GAX09637.1"/>
    <property type="molecule type" value="Genomic_DNA"/>
</dbReference>
<dbReference type="PANTHER" id="PTHR16128:SF5">
    <property type="entry name" value="FAD_NAD(P)-BINDING OXIDOREDUCTASE FAMILY PROTEIN"/>
    <property type="match status" value="1"/>
</dbReference>
<evidence type="ECO:0000256" key="1">
    <source>
        <dbReference type="SAM" id="SignalP"/>
    </source>
</evidence>
<dbReference type="Proteomes" id="UP000198406">
    <property type="component" value="Unassembled WGS sequence"/>
</dbReference>
<dbReference type="InterPro" id="IPR036188">
    <property type="entry name" value="FAD/NAD-bd_sf"/>
</dbReference>
<keyword evidence="3" id="KW-1185">Reference proteome</keyword>
<reference evidence="2 3" key="1">
    <citation type="journal article" date="2015" name="Plant Cell">
        <title>Oil accumulation by the oleaginous diatom Fistulifera solaris as revealed by the genome and transcriptome.</title>
        <authorList>
            <person name="Tanaka T."/>
            <person name="Maeda Y."/>
            <person name="Veluchamy A."/>
            <person name="Tanaka M."/>
            <person name="Abida H."/>
            <person name="Marechal E."/>
            <person name="Bowler C."/>
            <person name="Muto M."/>
            <person name="Sunaga Y."/>
            <person name="Tanaka M."/>
            <person name="Yoshino T."/>
            <person name="Taniguchi T."/>
            <person name="Fukuda Y."/>
            <person name="Nemoto M."/>
            <person name="Matsumoto M."/>
            <person name="Wong P.S."/>
            <person name="Aburatani S."/>
            <person name="Fujibuchi W."/>
        </authorList>
    </citation>
    <scope>NUCLEOTIDE SEQUENCE [LARGE SCALE GENOMIC DNA]</scope>
    <source>
        <strain evidence="2 3">JPCC DA0580</strain>
    </source>
</reference>
<proteinExistence type="predicted"/>
<keyword evidence="1" id="KW-0732">Signal</keyword>
<feature type="signal peptide" evidence="1">
    <location>
        <begin position="1"/>
        <end position="31"/>
    </location>
</feature>
<evidence type="ECO:0000313" key="2">
    <source>
        <dbReference type="EMBL" id="GAX09637.1"/>
    </source>
</evidence>
<dbReference type="SUPFAM" id="SSF51905">
    <property type="entry name" value="FAD/NAD(P)-binding domain"/>
    <property type="match status" value="1"/>
</dbReference>
<organism evidence="2 3">
    <name type="scientific">Fistulifera solaris</name>
    <name type="common">Oleaginous diatom</name>
    <dbReference type="NCBI Taxonomy" id="1519565"/>
    <lineage>
        <taxon>Eukaryota</taxon>
        <taxon>Sar</taxon>
        <taxon>Stramenopiles</taxon>
        <taxon>Ochrophyta</taxon>
        <taxon>Bacillariophyta</taxon>
        <taxon>Bacillariophyceae</taxon>
        <taxon>Bacillariophycidae</taxon>
        <taxon>Naviculales</taxon>
        <taxon>Naviculaceae</taxon>
        <taxon>Fistulifera</taxon>
    </lineage>
</organism>
<evidence type="ECO:0008006" key="4">
    <source>
        <dbReference type="Google" id="ProtNLM"/>
    </source>
</evidence>
<accession>A0A1Z5J6L7</accession>
<dbReference type="Gene3D" id="3.90.660.10">
    <property type="match status" value="1"/>
</dbReference>
<sequence>MICFTFKKRQTRNKAILALLTLCLAPRVTHTLRPTVAVIGGGIAGLSCAEKLSQQYYDVTVFDTGRLRAGGRCASRWPGDQPKEGDRSHHPFLSQYRFDHAAQAISVPPSFYAFQNQVKEWESRGVLRQFAKGSIYQIGSAQPPTPLSSDHPLYFAPDGINAIAMDLIANRKFTLQQDVWVSPSNGVKWIDKSQKWRVQAKGEVRGNFDYLIIAHNGKCADRLMSSSPAKEIHSLLRVNFAPTVPANGGNRMTLGSIYSLSVCVKSPSILSKALPDNFVAGFISENSNLGFLVCQNRKLAQSDTTHEVWTILSTPKFAKRHKAPQEFMPEETIEEVSLLLIASLGDLFDIAPESLLSEVVDRRLQLWGAAIPMNVWRSKDGAFLYDCEHKVGVCGDWLLEPSIAGAWTSGRQLADFMVDAKGDLKKNVGLPGQFVRSTRSQRLGITTASRDPASSKA</sequence>
<dbReference type="OrthoDB" id="417877at2759"/>
<name>A0A1Z5J6L7_FISSO</name>
<dbReference type="AlphaFoldDB" id="A0A1Z5J6L7"/>
<comment type="caution">
    <text evidence="2">The sequence shown here is derived from an EMBL/GenBank/DDBJ whole genome shotgun (WGS) entry which is preliminary data.</text>
</comment>
<dbReference type="PANTHER" id="PTHR16128">
    <property type="entry name" value="FAD/NAD(P)-BINDING OXIDOREDUCTASE FAMILY PROTEIN"/>
    <property type="match status" value="1"/>
</dbReference>